<feature type="region of interest" description="Disordered" evidence="2">
    <location>
        <begin position="1"/>
        <end position="52"/>
    </location>
</feature>
<evidence type="ECO:0000313" key="3">
    <source>
        <dbReference type="EMBL" id="CAI2372201.1"/>
    </source>
</evidence>
<feature type="compositionally biased region" description="Polar residues" evidence="2">
    <location>
        <begin position="97"/>
        <end position="117"/>
    </location>
</feature>
<evidence type="ECO:0000256" key="2">
    <source>
        <dbReference type="SAM" id="MobiDB-lite"/>
    </source>
</evidence>
<organism evidence="3 4">
    <name type="scientific">Euplotes crassus</name>
    <dbReference type="NCBI Taxonomy" id="5936"/>
    <lineage>
        <taxon>Eukaryota</taxon>
        <taxon>Sar</taxon>
        <taxon>Alveolata</taxon>
        <taxon>Ciliophora</taxon>
        <taxon>Intramacronucleata</taxon>
        <taxon>Spirotrichea</taxon>
        <taxon>Hypotrichia</taxon>
        <taxon>Euplotida</taxon>
        <taxon>Euplotidae</taxon>
        <taxon>Moneuplotes</taxon>
    </lineage>
</organism>
<feature type="coiled-coil region" evidence="1">
    <location>
        <begin position="274"/>
        <end position="305"/>
    </location>
</feature>
<dbReference type="AlphaFoldDB" id="A0AAD1UMH0"/>
<proteinExistence type="predicted"/>
<evidence type="ECO:0000256" key="1">
    <source>
        <dbReference type="SAM" id="Coils"/>
    </source>
</evidence>
<gene>
    <name evidence="3" type="ORF">ECRASSUSDP1_LOCUS13529</name>
</gene>
<name>A0AAD1UMH0_EUPCR</name>
<accession>A0AAD1UMH0</accession>
<protein>
    <submittedName>
        <fullName evidence="3">Uncharacterized protein</fullName>
    </submittedName>
</protein>
<sequence>METKIPELDPSTTPEIIKPVLPAEQPVEPTGDTCYADQQEAPSCKEEQESTLQGWDHVEECILCEQLETQSSPTEESAEKSASHKAPDNCDDIPQEGAQSESHQEESVNTNSQNDPESQNKENNEIGPASPAEPEVRLTFQQRRLLQYEQECLASFGGSLSEINAKPSLSRLEREKKALQNSTNNPTVSRKRRLIDEHQSAFEGDLNSVFKRVSPKKPGAMYAKRPKTEATQGENEVVDLEKAREDKAKARDKTQMGPNCSSNAFETFMGSCIKRKSRIEREQEAEKLKKQKEAEEEIKSKAEMIHKKELFLPINTN</sequence>
<reference evidence="3" key="1">
    <citation type="submission" date="2023-07" db="EMBL/GenBank/DDBJ databases">
        <authorList>
            <consortium name="AG Swart"/>
            <person name="Singh M."/>
            <person name="Singh A."/>
            <person name="Seah K."/>
            <person name="Emmerich C."/>
        </authorList>
    </citation>
    <scope>NUCLEOTIDE SEQUENCE</scope>
    <source>
        <strain evidence="3">DP1</strain>
    </source>
</reference>
<feature type="compositionally biased region" description="Basic and acidic residues" evidence="2">
    <location>
        <begin position="77"/>
        <end position="88"/>
    </location>
</feature>
<feature type="region of interest" description="Disordered" evidence="2">
    <location>
        <begin position="66"/>
        <end position="138"/>
    </location>
</feature>
<dbReference type="EMBL" id="CAMPGE010013469">
    <property type="protein sequence ID" value="CAI2372201.1"/>
    <property type="molecule type" value="Genomic_DNA"/>
</dbReference>
<feature type="region of interest" description="Disordered" evidence="2">
    <location>
        <begin position="218"/>
        <end position="238"/>
    </location>
</feature>
<dbReference type="Proteomes" id="UP001295684">
    <property type="component" value="Unassembled WGS sequence"/>
</dbReference>
<keyword evidence="1" id="KW-0175">Coiled coil</keyword>
<comment type="caution">
    <text evidence="3">The sequence shown here is derived from an EMBL/GenBank/DDBJ whole genome shotgun (WGS) entry which is preliminary data.</text>
</comment>
<keyword evidence="4" id="KW-1185">Reference proteome</keyword>
<evidence type="ECO:0000313" key="4">
    <source>
        <dbReference type="Proteomes" id="UP001295684"/>
    </source>
</evidence>